<dbReference type="HOGENOM" id="CLU_026764_0_0_2"/>
<dbReference type="STRING" id="387631.Asulf_01971"/>
<keyword evidence="1 4" id="KW-0547">Nucleotide-binding</keyword>
<keyword evidence="7" id="KW-1185">Reference proteome</keyword>
<name>N0BI15_9EURY</name>
<evidence type="ECO:0000313" key="7">
    <source>
        <dbReference type="Proteomes" id="UP000013307"/>
    </source>
</evidence>
<dbReference type="GO" id="GO:0140664">
    <property type="term" value="F:ATP-dependent DNA damage sensor activity"/>
    <property type="evidence" value="ECO:0007669"/>
    <property type="project" value="InterPro"/>
</dbReference>
<reference evidence="6 7" key="1">
    <citation type="journal article" date="2013" name="Genome Announc.">
        <title>Complete Genome Sequence of the Thermophilic and Facultatively Chemolithoautotrophic Sulfate Reducer Archaeoglobus sulfaticallidus Strain PM70-1T.</title>
        <authorList>
            <person name="Stokke R."/>
            <person name="Hocking W.P."/>
            <person name="Steinsbu B.O."/>
            <person name="Steen I.H."/>
        </authorList>
    </citation>
    <scope>NUCLEOTIDE SEQUENCE [LARGE SCALE GENOMIC DNA]</scope>
    <source>
        <strain evidence="6">PM70-1</strain>
    </source>
</reference>
<dbReference type="Pfam" id="PF00488">
    <property type="entry name" value="MutS_V"/>
    <property type="match status" value="1"/>
</dbReference>
<keyword evidence="4" id="KW-0378">Hydrolase</keyword>
<feature type="binding site" evidence="4">
    <location>
        <begin position="383"/>
        <end position="390"/>
    </location>
    <ligand>
        <name>ATP</name>
        <dbReference type="ChEBI" id="CHEBI:30616"/>
    </ligand>
</feature>
<dbReference type="OrthoDB" id="15514at2157"/>
<organism evidence="6 7">
    <name type="scientific">Archaeoglobus sulfaticallidus PM70-1</name>
    <dbReference type="NCBI Taxonomy" id="387631"/>
    <lineage>
        <taxon>Archaea</taxon>
        <taxon>Methanobacteriati</taxon>
        <taxon>Methanobacteriota</taxon>
        <taxon>Archaeoglobi</taxon>
        <taxon>Archaeoglobales</taxon>
        <taxon>Archaeoglobaceae</taxon>
        <taxon>Archaeoglobus</taxon>
    </lineage>
</organism>
<proteinExistence type="inferred from homology"/>
<dbReference type="SUPFAM" id="SSF52540">
    <property type="entry name" value="P-loop containing nucleoside triphosphate hydrolases"/>
    <property type="match status" value="1"/>
</dbReference>
<dbReference type="InterPro" id="IPR000432">
    <property type="entry name" value="DNA_mismatch_repair_MutS_C"/>
</dbReference>
<keyword evidence="2 4" id="KW-0067">ATP-binding</keyword>
<feature type="domain" description="DNA mismatch repair proteins mutS family" evidence="5">
    <location>
        <begin position="376"/>
        <end position="562"/>
    </location>
</feature>
<dbReference type="eggNOG" id="arCOG02895">
    <property type="taxonomic scope" value="Archaea"/>
</dbReference>
<evidence type="ECO:0000313" key="6">
    <source>
        <dbReference type="EMBL" id="AGK61937.1"/>
    </source>
</evidence>
<dbReference type="RefSeq" id="WP_015591533.1">
    <property type="nucleotide sequence ID" value="NC_021169.1"/>
</dbReference>
<evidence type="ECO:0000256" key="1">
    <source>
        <dbReference type="ARBA" id="ARBA00022741"/>
    </source>
</evidence>
<comment type="similarity">
    <text evidence="4">Belongs to the DNA mismatch repair MutS family. Archaeal Muts2 subfamily.</text>
</comment>
<dbReference type="GO" id="GO:0030983">
    <property type="term" value="F:mismatched DNA binding"/>
    <property type="evidence" value="ECO:0007669"/>
    <property type="project" value="InterPro"/>
</dbReference>
<comment type="cofactor">
    <cofactor evidence="4">
        <name>a divalent metal cation</name>
        <dbReference type="ChEBI" id="CHEBI:60240"/>
    </cofactor>
</comment>
<dbReference type="SMART" id="SM00534">
    <property type="entry name" value="MUTSac"/>
    <property type="match status" value="1"/>
</dbReference>
<dbReference type="GeneID" id="15393605"/>
<comment type="function">
    <text evidence="4">Has ATPase and non-specific DNA-binding activities.</text>
</comment>
<gene>
    <name evidence="4" type="primary">mutS2</name>
    <name evidence="6" type="ORF">Asulf_01971</name>
</gene>
<dbReference type="PANTHER" id="PTHR11361">
    <property type="entry name" value="DNA MISMATCH REPAIR PROTEIN MUTS FAMILY MEMBER"/>
    <property type="match status" value="1"/>
</dbReference>
<evidence type="ECO:0000256" key="4">
    <source>
        <dbReference type="HAMAP-Rule" id="MF_00971"/>
    </source>
</evidence>
<evidence type="ECO:0000259" key="5">
    <source>
        <dbReference type="SMART" id="SM00534"/>
    </source>
</evidence>
<dbReference type="GO" id="GO:0006298">
    <property type="term" value="P:mismatch repair"/>
    <property type="evidence" value="ECO:0007669"/>
    <property type="project" value="InterPro"/>
</dbReference>
<accession>N0BI15</accession>
<dbReference type="Gene3D" id="3.40.50.300">
    <property type="entry name" value="P-loop containing nucleotide triphosphate hydrolases"/>
    <property type="match status" value="1"/>
</dbReference>
<sequence>MFVDFDFNTRQCKLSRDAKEIYRAILSEIRDRLIFEESRDFLSLFKPVADKNEILKRQNYFKKIFEKINSVELHKFDPLNFRLKRLNDRVVFTEEPEKAISLGLCDVNVVGDYPLVLSPDGGRFNRIEIQEVSAEEIAPEVFVEELYSKRDTLLAVEKIMNSISINSVAPEILREIDRYEEIVGKENRIKEFEEFVHKKLGEIKESIEKRLEKEKIVLSGRDILEFMQKGSFDVFSIIEDAIFEEVLKAEQEIAEKFGFRAEFFVRKVMPEINFDELERVKQELERELTVERYMLARDIMRKIKHILPKLKEEFEIVYELDIARAIRSYLGEFIFPQIGNCIYFREARNLFIRDPQPVTYFVGFDTIENFSEDLAKGVVVLTGANSGGKTSLLMLIVQIQVLAQMGFPVPAEQAVVNVLDEIFFFKKKKSVYGAGAFETALKSLINALKGKGRKLILLDEFEAITEPGAGVKILSALLKVAYEKRFYTVVVSHLGHELELDFVRVDGIYAKGLDDELNLIVDRQPKFGAIGRSTPELIVERIYLMSKGEEKKIVEMVRKVFQE</sequence>
<dbReference type="GO" id="GO:0005524">
    <property type="term" value="F:ATP binding"/>
    <property type="evidence" value="ECO:0007669"/>
    <property type="project" value="UniProtKB-UniRule"/>
</dbReference>
<keyword evidence="3 4" id="KW-0238">DNA-binding</keyword>
<dbReference type="AlphaFoldDB" id="N0BI15"/>
<dbReference type="GO" id="GO:0016787">
    <property type="term" value="F:hydrolase activity"/>
    <property type="evidence" value="ECO:0007669"/>
    <property type="project" value="UniProtKB-KW"/>
</dbReference>
<dbReference type="EMBL" id="CP005290">
    <property type="protein sequence ID" value="AGK61937.1"/>
    <property type="molecule type" value="Genomic_DNA"/>
</dbReference>
<protein>
    <recommendedName>
        <fullName evidence="4">DNA-binding protein MutS2</fullName>
    </recommendedName>
</protein>
<dbReference type="PIRSF" id="PIRSF029254">
    <property type="entry name" value="MutS_C_archaeal"/>
    <property type="match status" value="1"/>
</dbReference>
<dbReference type="KEGG" id="ast:Asulf_01971"/>
<dbReference type="InterPro" id="IPR027417">
    <property type="entry name" value="P-loop_NTPase"/>
</dbReference>
<evidence type="ECO:0000256" key="2">
    <source>
        <dbReference type="ARBA" id="ARBA00022840"/>
    </source>
</evidence>
<dbReference type="HAMAP" id="MF_00971">
    <property type="entry name" value="MutS2_archaea"/>
    <property type="match status" value="1"/>
</dbReference>
<dbReference type="Proteomes" id="UP000013307">
    <property type="component" value="Chromosome"/>
</dbReference>
<dbReference type="PANTHER" id="PTHR11361:SF125">
    <property type="entry name" value="DNA-BINDING PROTEIN MUTS2"/>
    <property type="match status" value="1"/>
</dbReference>
<evidence type="ECO:0000256" key="3">
    <source>
        <dbReference type="ARBA" id="ARBA00023125"/>
    </source>
</evidence>
<dbReference type="InterPro" id="IPR012401">
    <property type="entry name" value="DNA-bd_MutS2_arc"/>
</dbReference>
<dbReference type="InterPro" id="IPR045076">
    <property type="entry name" value="MutS"/>
</dbReference>